<dbReference type="eggNOG" id="ENOG5033RP4">
    <property type="taxonomic scope" value="Bacteria"/>
</dbReference>
<dbReference type="EMBL" id="AJAQ01000010">
    <property type="protein sequence ID" value="EOH95994.1"/>
    <property type="molecule type" value="Genomic_DNA"/>
</dbReference>
<dbReference type="OrthoDB" id="2208849at2"/>
<dbReference type="PATRIC" id="fig|1158607.3.peg.1157"/>
<gene>
    <name evidence="2" type="ORF">UAU_01174</name>
</gene>
<reference evidence="2 3" key="1">
    <citation type="submission" date="2013-02" db="EMBL/GenBank/DDBJ databases">
        <title>The Genome Sequence of Enterococcus pallens BAA-351.</title>
        <authorList>
            <consortium name="The Broad Institute Genome Sequencing Platform"/>
            <consortium name="The Broad Institute Genome Sequencing Center for Infectious Disease"/>
            <person name="Earl A.M."/>
            <person name="Gilmore M.S."/>
            <person name="Lebreton F."/>
            <person name="Walker B."/>
            <person name="Young S.K."/>
            <person name="Zeng Q."/>
            <person name="Gargeya S."/>
            <person name="Fitzgerald M."/>
            <person name="Haas B."/>
            <person name="Abouelleil A."/>
            <person name="Alvarado L."/>
            <person name="Arachchi H.M."/>
            <person name="Berlin A.M."/>
            <person name="Chapman S.B."/>
            <person name="Dewar J."/>
            <person name="Goldberg J."/>
            <person name="Griggs A."/>
            <person name="Gujja S."/>
            <person name="Hansen M."/>
            <person name="Howarth C."/>
            <person name="Imamovic A."/>
            <person name="Larimer J."/>
            <person name="McCowan C."/>
            <person name="Murphy C."/>
            <person name="Neiman D."/>
            <person name="Pearson M."/>
            <person name="Priest M."/>
            <person name="Roberts A."/>
            <person name="Saif S."/>
            <person name="Shea T."/>
            <person name="Sisk P."/>
            <person name="Sykes S."/>
            <person name="Wortman J."/>
            <person name="Nusbaum C."/>
            <person name="Birren B."/>
        </authorList>
    </citation>
    <scope>NUCLEOTIDE SEQUENCE [LARGE SCALE GENOMIC DNA]</scope>
    <source>
        <strain evidence="2 3">ATCC BAA-351</strain>
    </source>
</reference>
<dbReference type="RefSeq" id="WP_010756204.1">
    <property type="nucleotide sequence ID" value="NZ_ASWD01000002.1"/>
</dbReference>
<organism evidence="2 3">
    <name type="scientific">Enterococcus pallens ATCC BAA-351</name>
    <dbReference type="NCBI Taxonomy" id="1158607"/>
    <lineage>
        <taxon>Bacteria</taxon>
        <taxon>Bacillati</taxon>
        <taxon>Bacillota</taxon>
        <taxon>Bacilli</taxon>
        <taxon>Lactobacillales</taxon>
        <taxon>Enterococcaceae</taxon>
        <taxon>Enterococcus</taxon>
    </lineage>
</organism>
<feature type="transmembrane region" description="Helical" evidence="1">
    <location>
        <begin position="194"/>
        <end position="216"/>
    </location>
</feature>
<accession>R2T6Y1</accession>
<evidence type="ECO:0000313" key="3">
    <source>
        <dbReference type="Proteomes" id="UP000013782"/>
    </source>
</evidence>
<name>R2T6Y1_9ENTE</name>
<protein>
    <recommendedName>
        <fullName evidence="4">ABC3 transporter permease protein domain-containing protein</fullName>
    </recommendedName>
</protein>
<keyword evidence="1" id="KW-1133">Transmembrane helix</keyword>
<keyword evidence="1" id="KW-0472">Membrane</keyword>
<dbReference type="STRING" id="160454.RV10_GL002258"/>
<feature type="transmembrane region" description="Helical" evidence="1">
    <location>
        <begin position="386"/>
        <end position="406"/>
    </location>
</feature>
<feature type="transmembrane region" description="Helical" evidence="1">
    <location>
        <begin position="331"/>
        <end position="357"/>
    </location>
</feature>
<feature type="transmembrane region" description="Helical" evidence="1">
    <location>
        <begin position="426"/>
        <end position="448"/>
    </location>
</feature>
<dbReference type="AlphaFoldDB" id="R2T6Y1"/>
<dbReference type="HOGENOM" id="CLU_596893_0_0_9"/>
<keyword evidence="1" id="KW-0812">Transmembrane</keyword>
<feature type="transmembrane region" description="Helical" evidence="1">
    <location>
        <begin position="298"/>
        <end position="319"/>
    </location>
</feature>
<feature type="transmembrane region" description="Helical" evidence="1">
    <location>
        <begin position="15"/>
        <end position="39"/>
    </location>
</feature>
<proteinExistence type="predicted"/>
<feature type="transmembrane region" description="Helical" evidence="1">
    <location>
        <begin position="108"/>
        <end position="132"/>
    </location>
</feature>
<evidence type="ECO:0000313" key="2">
    <source>
        <dbReference type="EMBL" id="EOH95994.1"/>
    </source>
</evidence>
<dbReference type="Proteomes" id="UP000013782">
    <property type="component" value="Unassembled WGS sequence"/>
</dbReference>
<feature type="transmembrane region" description="Helical" evidence="1">
    <location>
        <begin position="236"/>
        <end position="254"/>
    </location>
</feature>
<keyword evidence="3" id="KW-1185">Reference proteome</keyword>
<feature type="transmembrane region" description="Helical" evidence="1">
    <location>
        <begin position="51"/>
        <end position="69"/>
    </location>
</feature>
<evidence type="ECO:0000256" key="1">
    <source>
        <dbReference type="SAM" id="Phobius"/>
    </source>
</evidence>
<evidence type="ECO:0008006" key="4">
    <source>
        <dbReference type="Google" id="ProtNLM"/>
    </source>
</evidence>
<feature type="transmembrane region" description="Helical" evidence="1">
    <location>
        <begin position="152"/>
        <end position="173"/>
    </location>
</feature>
<sequence length="458" mass="50713">MVKLIVKQFLQHWQIWLSVIPIFFVSGLIFGAALILMAAVNRAGADAAVDYGAFLQMPIFIGGIVLCILTTNAMKQCIDLFDDINDILLLLGSSPVQLSFLMTGQMMLIGLIGAAAGSLFSFKVAQLFLAVLPVDSASQTLSELPLHFSERVVVAVMAIQTFLIIFTCMRYCLKSFKQRNGSLSSYNRLGKSKNGGRVIGLMALLTSIGATLLLYVKEVPDPGVMNEYNSSMNNSMSLLLLVWLTLIIGLNFLMRPLFNGLVNKIVDVPSMTRHPRIRSAFYNLQYNVEGLVKLSRPLSIIILLVGNFVALFLNTKLLVDGMNDDTYIYDLIISLVFVFGAPIVISLANIITSICLFKLKTKTESEEYFFSGCTPNWIFNLKLIEIGTVSVISILITLFGTFLFAVPLLRVAYLGGGDIFKANWSFNILLSLGIFSLFFLCFALIYFVERQSIKAYMG</sequence>
<comment type="caution">
    <text evidence="2">The sequence shown here is derived from an EMBL/GenBank/DDBJ whole genome shotgun (WGS) entry which is preliminary data.</text>
</comment>